<dbReference type="GO" id="GO:0016705">
    <property type="term" value="F:oxidoreductase activity, acting on paired donors, with incorporation or reduction of molecular oxygen"/>
    <property type="evidence" value="ECO:0007669"/>
    <property type="project" value="InterPro"/>
</dbReference>
<comment type="similarity">
    <text evidence="4 14">Belongs to the cytochrome P450 family.</text>
</comment>
<dbReference type="PANTHER" id="PTHR24291:SF189">
    <property type="entry name" value="CYTOCHROME P450 4C3-RELATED"/>
    <property type="match status" value="1"/>
</dbReference>
<dbReference type="InterPro" id="IPR036396">
    <property type="entry name" value="Cyt_P450_sf"/>
</dbReference>
<dbReference type="AlphaFoldDB" id="A0A0K0LCC3"/>
<dbReference type="PRINTS" id="PR00385">
    <property type="entry name" value="P450"/>
</dbReference>
<evidence type="ECO:0000256" key="8">
    <source>
        <dbReference type="ARBA" id="ARBA00022848"/>
    </source>
</evidence>
<proteinExistence type="evidence at transcript level"/>
<evidence type="ECO:0000256" key="3">
    <source>
        <dbReference type="ARBA" id="ARBA00004406"/>
    </source>
</evidence>
<evidence type="ECO:0000256" key="7">
    <source>
        <dbReference type="ARBA" id="ARBA00022824"/>
    </source>
</evidence>
<accession>A0A0K0LCC3</accession>
<comment type="subcellular location">
    <subcellularLocation>
        <location evidence="3">Endoplasmic reticulum membrane</location>
        <topology evidence="3">Peripheral membrane protein</topology>
    </subcellularLocation>
    <subcellularLocation>
        <location evidence="2">Microsome membrane</location>
        <topology evidence="2">Peripheral membrane protein</topology>
    </subcellularLocation>
</comment>
<evidence type="ECO:0000256" key="10">
    <source>
        <dbReference type="ARBA" id="ARBA00023004"/>
    </source>
</evidence>
<dbReference type="Pfam" id="PF00067">
    <property type="entry name" value="p450"/>
    <property type="match status" value="1"/>
</dbReference>
<evidence type="ECO:0000256" key="4">
    <source>
        <dbReference type="ARBA" id="ARBA00010617"/>
    </source>
</evidence>
<dbReference type="EMBL" id="KM217051">
    <property type="protein sequence ID" value="AIW80014.1"/>
    <property type="molecule type" value="mRNA"/>
</dbReference>
<name>A0A0K0LCC3_NILLU</name>
<keyword evidence="10 13" id="KW-0408">Iron</keyword>
<dbReference type="InterPro" id="IPR001128">
    <property type="entry name" value="Cyt_P450"/>
</dbReference>
<keyword evidence="5 13" id="KW-0349">Heme</keyword>
<organism evidence="16">
    <name type="scientific">Nilaparvata lugens</name>
    <name type="common">Brown planthopper</name>
    <dbReference type="NCBI Taxonomy" id="108931"/>
    <lineage>
        <taxon>Eukaryota</taxon>
        <taxon>Metazoa</taxon>
        <taxon>Ecdysozoa</taxon>
        <taxon>Arthropoda</taxon>
        <taxon>Hexapoda</taxon>
        <taxon>Insecta</taxon>
        <taxon>Pterygota</taxon>
        <taxon>Neoptera</taxon>
        <taxon>Paraneoptera</taxon>
        <taxon>Hemiptera</taxon>
        <taxon>Auchenorrhyncha</taxon>
        <taxon>Fulgoroidea</taxon>
        <taxon>Delphacidae</taxon>
        <taxon>Delphacinae</taxon>
        <taxon>Nilaparvata</taxon>
    </lineage>
</organism>
<keyword evidence="7" id="KW-0256">Endoplasmic reticulum</keyword>
<dbReference type="OrthoDB" id="1470350at2759"/>
<dbReference type="SUPFAM" id="SSF48264">
    <property type="entry name" value="Cytochrome P450"/>
    <property type="match status" value="1"/>
</dbReference>
<feature type="binding site" description="axial binding residue" evidence="13">
    <location>
        <position position="457"/>
    </location>
    <ligand>
        <name>heme</name>
        <dbReference type="ChEBI" id="CHEBI:30413"/>
    </ligand>
    <ligandPart>
        <name>Fe</name>
        <dbReference type="ChEBI" id="CHEBI:18248"/>
    </ligandPart>
</feature>
<protein>
    <submittedName>
        <fullName evidence="16">Cytochrome P450 CYP417A1v2</fullName>
    </submittedName>
</protein>
<evidence type="ECO:0000313" key="16">
    <source>
        <dbReference type="EMBL" id="AIW80014.1"/>
    </source>
</evidence>
<dbReference type="InterPro" id="IPR017972">
    <property type="entry name" value="Cyt_P450_CS"/>
</dbReference>
<evidence type="ECO:0000256" key="1">
    <source>
        <dbReference type="ARBA" id="ARBA00001971"/>
    </source>
</evidence>
<dbReference type="Gene3D" id="1.10.630.10">
    <property type="entry name" value="Cytochrome P450"/>
    <property type="match status" value="1"/>
</dbReference>
<sequence>MAAKLTAKWITGVEERVIMLLPYLLMFFAVGFVTWYMRRMQRISAMISKIPGPPTLPLIGNAHLFFGLDMEGFNNIQLDLINTYGPTVRVWLGPFLWVNLAEPEHIEAILSSEYGTNKDPTYRFFKVHCDGIFVASGDRWRKLRKMVNPTFHQKLLENFLTTFNEQSDVLVQKLEEQVGKPTFDIGEYTGKCTLDFLCGTLMGVKTEEQIENRCDFAKNLVESVTIIKKRFYTLHYQSDWIFNCTELSKQLNAFVKPLHDFVKQVILERKNIKQSEDPKDGFVNVDVVQGKNRSIYLDTVLEQFKHLSNDELTYLTTDLFIAGADTTKVATAYTFALLGSNPDIQEKVYQEVNDVVGDGEFNMHKLASLPYMEMVLKEVLRLFTIPAIVRQLERDHNIGDITLPAGTSVQICFYAVHRDSRFWRHPEKFHPDHFLPEEVAKRPRYCYLPFGYGPRNCPGYAFAMLSMKTMVGSVIRKYRITSDLNLENAEYNNIFMLELKNGYPVQLTKR</sequence>
<keyword evidence="11 14" id="KW-0503">Monooxygenase</keyword>
<keyword evidence="15" id="KW-0812">Transmembrane</keyword>
<dbReference type="GO" id="GO:0005789">
    <property type="term" value="C:endoplasmic reticulum membrane"/>
    <property type="evidence" value="ECO:0007669"/>
    <property type="project" value="UniProtKB-SubCell"/>
</dbReference>
<evidence type="ECO:0000256" key="13">
    <source>
        <dbReference type="PIRSR" id="PIRSR602401-1"/>
    </source>
</evidence>
<dbReference type="GO" id="GO:0004497">
    <property type="term" value="F:monooxygenase activity"/>
    <property type="evidence" value="ECO:0007669"/>
    <property type="project" value="UniProtKB-KW"/>
</dbReference>
<keyword evidence="8" id="KW-0492">Microsome</keyword>
<evidence type="ECO:0000256" key="6">
    <source>
        <dbReference type="ARBA" id="ARBA00022723"/>
    </source>
</evidence>
<dbReference type="PROSITE" id="PS00086">
    <property type="entry name" value="CYTOCHROME_P450"/>
    <property type="match status" value="1"/>
</dbReference>
<keyword evidence="9 14" id="KW-0560">Oxidoreductase</keyword>
<dbReference type="InterPro" id="IPR050196">
    <property type="entry name" value="Cytochrome_P450_Monoox"/>
</dbReference>
<dbReference type="GO" id="GO:0020037">
    <property type="term" value="F:heme binding"/>
    <property type="evidence" value="ECO:0007669"/>
    <property type="project" value="InterPro"/>
</dbReference>
<evidence type="ECO:0000256" key="14">
    <source>
        <dbReference type="RuleBase" id="RU000461"/>
    </source>
</evidence>
<evidence type="ECO:0000256" key="2">
    <source>
        <dbReference type="ARBA" id="ARBA00004174"/>
    </source>
</evidence>
<dbReference type="PRINTS" id="PR00463">
    <property type="entry name" value="EP450I"/>
</dbReference>
<dbReference type="PANTHER" id="PTHR24291">
    <property type="entry name" value="CYTOCHROME P450 FAMILY 4"/>
    <property type="match status" value="1"/>
</dbReference>
<keyword evidence="6 13" id="KW-0479">Metal-binding</keyword>
<evidence type="ECO:0000256" key="11">
    <source>
        <dbReference type="ARBA" id="ARBA00023033"/>
    </source>
</evidence>
<comment type="cofactor">
    <cofactor evidence="1 13">
        <name>heme</name>
        <dbReference type="ChEBI" id="CHEBI:30413"/>
    </cofactor>
</comment>
<evidence type="ECO:0000256" key="9">
    <source>
        <dbReference type="ARBA" id="ARBA00023002"/>
    </source>
</evidence>
<dbReference type="GO" id="GO:0005506">
    <property type="term" value="F:iron ion binding"/>
    <property type="evidence" value="ECO:0007669"/>
    <property type="project" value="InterPro"/>
</dbReference>
<evidence type="ECO:0000256" key="12">
    <source>
        <dbReference type="ARBA" id="ARBA00023136"/>
    </source>
</evidence>
<reference evidence="16" key="1">
    <citation type="submission" date="2014-07" db="EMBL/GenBank/DDBJ databases">
        <title>A systematic study of Ichneumonosoma Meijere, Pelmatops Enderlein, Pseudopelmatops Shiraki and Soita Walker (Diptera: Tephritidae).</title>
        <authorList>
            <person name="Chen X.-L."/>
            <person name="Norrbom A."/>
            <person name="Zhu C.-D."/>
        </authorList>
    </citation>
    <scope>NUCLEOTIDE SEQUENCE</scope>
</reference>
<evidence type="ECO:0000256" key="5">
    <source>
        <dbReference type="ARBA" id="ARBA00022617"/>
    </source>
</evidence>
<keyword evidence="15" id="KW-1133">Transmembrane helix</keyword>
<evidence type="ECO:0000256" key="15">
    <source>
        <dbReference type="SAM" id="Phobius"/>
    </source>
</evidence>
<keyword evidence="12 15" id="KW-0472">Membrane</keyword>
<dbReference type="InterPro" id="IPR002401">
    <property type="entry name" value="Cyt_P450_E_grp-I"/>
</dbReference>
<feature type="transmembrane region" description="Helical" evidence="15">
    <location>
        <begin position="20"/>
        <end position="37"/>
    </location>
</feature>